<name>A0ABW4ZY03_9BACL</name>
<dbReference type="RefSeq" id="WP_386047248.1">
    <property type="nucleotide sequence ID" value="NZ_JBHUIO010000008.1"/>
</dbReference>
<protein>
    <submittedName>
        <fullName evidence="2">DUF1801 domain-containing protein</fullName>
    </submittedName>
</protein>
<feature type="domain" description="YdhG-like" evidence="1">
    <location>
        <begin position="36"/>
        <end position="141"/>
    </location>
</feature>
<proteinExistence type="predicted"/>
<evidence type="ECO:0000313" key="2">
    <source>
        <dbReference type="EMBL" id="MFD2170882.1"/>
    </source>
</evidence>
<dbReference type="Proteomes" id="UP001597343">
    <property type="component" value="Unassembled WGS sequence"/>
</dbReference>
<gene>
    <name evidence="2" type="ORF">ACFSOY_12900</name>
</gene>
<dbReference type="InterPro" id="IPR014922">
    <property type="entry name" value="YdhG-like"/>
</dbReference>
<organism evidence="2 3">
    <name type="scientific">Tumebacillus lipolyticus</name>
    <dbReference type="NCBI Taxonomy" id="1280370"/>
    <lineage>
        <taxon>Bacteria</taxon>
        <taxon>Bacillati</taxon>
        <taxon>Bacillota</taxon>
        <taxon>Bacilli</taxon>
        <taxon>Bacillales</taxon>
        <taxon>Alicyclobacillaceae</taxon>
        <taxon>Tumebacillus</taxon>
    </lineage>
</organism>
<evidence type="ECO:0000313" key="3">
    <source>
        <dbReference type="Proteomes" id="UP001597343"/>
    </source>
</evidence>
<keyword evidence="3" id="KW-1185">Reference proteome</keyword>
<accession>A0ABW4ZY03</accession>
<evidence type="ECO:0000259" key="1">
    <source>
        <dbReference type="Pfam" id="PF08818"/>
    </source>
</evidence>
<dbReference type="SUPFAM" id="SSF159888">
    <property type="entry name" value="YdhG-like"/>
    <property type="match status" value="1"/>
</dbReference>
<reference evidence="3" key="1">
    <citation type="journal article" date="2019" name="Int. J. Syst. Evol. Microbiol.">
        <title>The Global Catalogue of Microorganisms (GCM) 10K type strain sequencing project: providing services to taxonomists for standard genome sequencing and annotation.</title>
        <authorList>
            <consortium name="The Broad Institute Genomics Platform"/>
            <consortium name="The Broad Institute Genome Sequencing Center for Infectious Disease"/>
            <person name="Wu L."/>
            <person name="Ma J."/>
        </authorList>
    </citation>
    <scope>NUCLEOTIDE SEQUENCE [LARGE SCALE GENOMIC DNA]</scope>
    <source>
        <strain evidence="3">CGMCC 1.13574</strain>
    </source>
</reference>
<dbReference type="EMBL" id="JBHUIO010000008">
    <property type="protein sequence ID" value="MFD2170882.1"/>
    <property type="molecule type" value="Genomic_DNA"/>
</dbReference>
<sequence>MTASKKTSKTADKKSPKLSGTEQVVQFLENLEHPLKQEIEEVRKIILGTNGHITEHIKWNAPSFCYQQEDRVTMNLQGKGFFRLVFHCGAKKKEPASEGRLLDDTTGLLDWVADDRAVVKITDMSDVESKKDRLVEVVTRWLEATSS</sequence>
<dbReference type="Pfam" id="PF08818">
    <property type="entry name" value="DUF1801"/>
    <property type="match status" value="1"/>
</dbReference>
<comment type="caution">
    <text evidence="2">The sequence shown here is derived from an EMBL/GenBank/DDBJ whole genome shotgun (WGS) entry which is preliminary data.</text>
</comment>